<dbReference type="Proteomes" id="UP000193685">
    <property type="component" value="Unassembled WGS sequence"/>
</dbReference>
<dbReference type="GeneID" id="63785019"/>
<dbReference type="Pfam" id="PF00271">
    <property type="entry name" value="Helicase_C"/>
    <property type="match status" value="1"/>
</dbReference>
<protein>
    <recommendedName>
        <fullName evidence="5">ATP-dependent RNA helicase</fullName>
        <ecNumber evidence="5">3.6.4.13</ecNumber>
    </recommendedName>
</protein>
<proteinExistence type="inferred from homology"/>
<keyword evidence="3 5" id="KW-0067">ATP-binding</keyword>
<dbReference type="SMART" id="SM00487">
    <property type="entry name" value="DEXDc"/>
    <property type="match status" value="1"/>
</dbReference>
<feature type="compositionally biased region" description="Low complexity" evidence="6">
    <location>
        <begin position="580"/>
        <end position="589"/>
    </location>
</feature>
<dbReference type="InterPro" id="IPR027417">
    <property type="entry name" value="P-loop_NTPase"/>
</dbReference>
<organism evidence="9 10">
    <name type="scientific">Protomyces lactucae-debilis</name>
    <dbReference type="NCBI Taxonomy" id="2754530"/>
    <lineage>
        <taxon>Eukaryota</taxon>
        <taxon>Fungi</taxon>
        <taxon>Dikarya</taxon>
        <taxon>Ascomycota</taxon>
        <taxon>Taphrinomycotina</taxon>
        <taxon>Taphrinomycetes</taxon>
        <taxon>Taphrinales</taxon>
        <taxon>Protomycetaceae</taxon>
        <taxon>Protomyces</taxon>
    </lineage>
</organism>
<comment type="caution">
    <text evidence="9">The sequence shown here is derived from an EMBL/GenBank/DDBJ whole genome shotgun (WGS) entry which is preliminary data.</text>
</comment>
<comment type="catalytic activity">
    <reaction evidence="5">
        <text>ATP + H2O = ADP + phosphate + H(+)</text>
        <dbReference type="Rhea" id="RHEA:13065"/>
        <dbReference type="ChEBI" id="CHEBI:15377"/>
        <dbReference type="ChEBI" id="CHEBI:15378"/>
        <dbReference type="ChEBI" id="CHEBI:30616"/>
        <dbReference type="ChEBI" id="CHEBI:43474"/>
        <dbReference type="ChEBI" id="CHEBI:456216"/>
        <dbReference type="EC" id="3.6.4.13"/>
    </reaction>
</comment>
<feature type="domain" description="Helicase ATP-binding" evidence="7">
    <location>
        <begin position="112"/>
        <end position="305"/>
    </location>
</feature>
<dbReference type="GO" id="GO:0016787">
    <property type="term" value="F:hydrolase activity"/>
    <property type="evidence" value="ECO:0007669"/>
    <property type="project" value="UniProtKB-KW"/>
</dbReference>
<accession>A0A1Y2FUQ7</accession>
<keyword evidence="5" id="KW-0347">Helicase</keyword>
<dbReference type="GO" id="GO:0003724">
    <property type="term" value="F:RNA helicase activity"/>
    <property type="evidence" value="ECO:0007669"/>
    <property type="project" value="UniProtKB-EC"/>
</dbReference>
<dbReference type="AlphaFoldDB" id="A0A1Y2FUQ7"/>
<evidence type="ECO:0000256" key="2">
    <source>
        <dbReference type="ARBA" id="ARBA00022801"/>
    </source>
</evidence>
<dbReference type="PROSITE" id="PS51192">
    <property type="entry name" value="HELICASE_ATP_BIND_1"/>
    <property type="match status" value="1"/>
</dbReference>
<dbReference type="EC" id="3.6.4.13" evidence="5"/>
<comment type="function">
    <text evidence="5">RNA helicase.</text>
</comment>
<feature type="region of interest" description="Disordered" evidence="6">
    <location>
        <begin position="558"/>
        <end position="605"/>
    </location>
</feature>
<gene>
    <name evidence="9" type="ORF">BCR37DRAFT_375617</name>
</gene>
<dbReference type="PROSITE" id="PS51194">
    <property type="entry name" value="HELICASE_CTER"/>
    <property type="match status" value="1"/>
</dbReference>
<dbReference type="Gene3D" id="3.40.50.300">
    <property type="entry name" value="P-loop containing nucleotide triphosphate hydrolases"/>
    <property type="match status" value="2"/>
</dbReference>
<evidence type="ECO:0000256" key="6">
    <source>
        <dbReference type="SAM" id="MobiDB-lite"/>
    </source>
</evidence>
<evidence type="ECO:0000259" key="8">
    <source>
        <dbReference type="PROSITE" id="PS51194"/>
    </source>
</evidence>
<keyword evidence="1 5" id="KW-0547">Nucleotide-binding</keyword>
<evidence type="ECO:0000313" key="10">
    <source>
        <dbReference type="Proteomes" id="UP000193685"/>
    </source>
</evidence>
<dbReference type="PANTHER" id="PTHR24031">
    <property type="entry name" value="RNA HELICASE"/>
    <property type="match status" value="1"/>
</dbReference>
<dbReference type="GO" id="GO:0003723">
    <property type="term" value="F:RNA binding"/>
    <property type="evidence" value="ECO:0007669"/>
    <property type="project" value="UniProtKB-UniRule"/>
</dbReference>
<dbReference type="InterPro" id="IPR001650">
    <property type="entry name" value="Helicase_C-like"/>
</dbReference>
<reference evidence="9 10" key="1">
    <citation type="submission" date="2016-07" db="EMBL/GenBank/DDBJ databases">
        <title>Pervasive Adenine N6-methylation of Active Genes in Fungi.</title>
        <authorList>
            <consortium name="DOE Joint Genome Institute"/>
            <person name="Mondo S.J."/>
            <person name="Dannebaum R.O."/>
            <person name="Kuo R.C."/>
            <person name="Labutti K."/>
            <person name="Haridas S."/>
            <person name="Kuo A."/>
            <person name="Salamov A."/>
            <person name="Ahrendt S.R."/>
            <person name="Lipzen A."/>
            <person name="Sullivan W."/>
            <person name="Andreopoulos W.B."/>
            <person name="Clum A."/>
            <person name="Lindquist E."/>
            <person name="Daum C."/>
            <person name="Ramamoorthy G.K."/>
            <person name="Gryganskyi A."/>
            <person name="Culley D."/>
            <person name="Magnuson J.K."/>
            <person name="James T.Y."/>
            <person name="O'Malley M.A."/>
            <person name="Stajich J.E."/>
            <person name="Spatafora J.W."/>
            <person name="Visel A."/>
            <person name="Grigoriev I.V."/>
        </authorList>
    </citation>
    <scope>NUCLEOTIDE SEQUENCE [LARGE SCALE GENOMIC DNA]</scope>
    <source>
        <strain evidence="9 10">12-1054</strain>
    </source>
</reference>
<dbReference type="EMBL" id="MCFI01000001">
    <property type="protein sequence ID" value="ORY87738.1"/>
    <property type="molecule type" value="Genomic_DNA"/>
</dbReference>
<sequence>MFFSRSAAVRAIPWQFAQSNRGICCFRAARNARLNPFDRGFSTTTRWLDEPTEAIKAAPTESSARSENPAGQVVDKPHAWEKYADRVHPKLRETLRSVFRYTHMSPVQQIIVGKMPFTQDLLVRSQTGTGKTLGFLIPAGQKLLERDDELAKTLSKRALKEYGNKNASCLIISPTRELASQLATEARRLFAHQDSNYKALLLIGGDKLKDTLKLMLRERNDFIVATPGRLMQLLREEPDFRDRIASIKTVIFDEADTLLDFGFRRDLEDIVTYLPKERQTFLFSATLSPEVKSIARSFMKNYEYIDTTPKDGAGALTQIKQQYMIVPLAEQLHVTLDLINETLANKASAKVIVFLPTTTLTVLYRQAFSVLRQLYKAEHVQNFAIHSLLQQEKRSKVSKAFRESASGTVLFSTDVSARGVDYPGVDLVIQLGAPRDTDIYTHKVGRTGRAGKSGRSVLMLDPIEQRFLKTLPSGLTITELSKDEITHAKDRESSTTQAVYAEAARFVSYGSVLSSAFGPYHNALSARRRDFGYNTSQVEAALEAWWYSLSVLPVPTVRAAPGRGQRGASGNGSAERRSESSSMSRDASGYSTGPRSRGPPTYSRGNFAYFRHETFGTPRPKQYGRKAMLNGSYAPKYPSGIREEVATGGIRGRRTTNRWT</sequence>
<dbReference type="OrthoDB" id="193716at2759"/>
<keyword evidence="2 5" id="KW-0378">Hydrolase</keyword>
<dbReference type="InterPro" id="IPR011545">
    <property type="entry name" value="DEAD/DEAH_box_helicase_dom"/>
</dbReference>
<evidence type="ECO:0000256" key="4">
    <source>
        <dbReference type="ARBA" id="ARBA00022884"/>
    </source>
</evidence>
<dbReference type="SMART" id="SM00490">
    <property type="entry name" value="HELICc"/>
    <property type="match status" value="1"/>
</dbReference>
<dbReference type="STRING" id="56484.A0A1Y2FUQ7"/>
<comment type="domain">
    <text evidence="5">The Q motif is unique to and characteristic of the DEAD box family of RNA helicases and controls ATP binding and hydrolysis.</text>
</comment>
<dbReference type="RefSeq" id="XP_040728233.1">
    <property type="nucleotide sequence ID" value="XM_040868420.1"/>
</dbReference>
<evidence type="ECO:0000313" key="9">
    <source>
        <dbReference type="EMBL" id="ORY87738.1"/>
    </source>
</evidence>
<dbReference type="InterPro" id="IPR014001">
    <property type="entry name" value="Helicase_ATP-bd"/>
</dbReference>
<dbReference type="SUPFAM" id="SSF52540">
    <property type="entry name" value="P-loop containing nucleoside triphosphate hydrolases"/>
    <property type="match status" value="1"/>
</dbReference>
<comment type="similarity">
    <text evidence="5">Belongs to the DEAD box helicase family.</text>
</comment>
<keyword evidence="4 5" id="KW-0694">RNA-binding</keyword>
<dbReference type="Pfam" id="PF00270">
    <property type="entry name" value="DEAD"/>
    <property type="match status" value="1"/>
</dbReference>
<feature type="domain" description="Helicase C-terminal" evidence="8">
    <location>
        <begin position="335"/>
        <end position="493"/>
    </location>
</feature>
<evidence type="ECO:0000259" key="7">
    <source>
        <dbReference type="PROSITE" id="PS51192"/>
    </source>
</evidence>
<dbReference type="GO" id="GO:0005524">
    <property type="term" value="F:ATP binding"/>
    <property type="evidence" value="ECO:0007669"/>
    <property type="project" value="UniProtKB-UniRule"/>
</dbReference>
<evidence type="ECO:0000256" key="1">
    <source>
        <dbReference type="ARBA" id="ARBA00022741"/>
    </source>
</evidence>
<keyword evidence="10" id="KW-1185">Reference proteome</keyword>
<evidence type="ECO:0000256" key="3">
    <source>
        <dbReference type="ARBA" id="ARBA00022840"/>
    </source>
</evidence>
<name>A0A1Y2FUQ7_PROLT</name>
<dbReference type="CDD" id="cd18787">
    <property type="entry name" value="SF2_C_DEAD"/>
    <property type="match status" value="1"/>
</dbReference>
<evidence type="ECO:0000256" key="5">
    <source>
        <dbReference type="RuleBase" id="RU365068"/>
    </source>
</evidence>